<dbReference type="AlphaFoldDB" id="A0A3A3FKF4"/>
<name>A0A3A3FKF4_9BURK</name>
<reference evidence="3" key="1">
    <citation type="submission" date="2018-09" db="EMBL/GenBank/DDBJ databases">
        <authorList>
            <person name="Parvin R."/>
            <person name="Begum J.A."/>
            <person name="Chowdhury E.H."/>
            <person name="Islam M.R."/>
            <person name="Harder T."/>
        </authorList>
    </citation>
    <scope>NUCLEOTIDE SEQUENCE</scope>
    <source>
        <strain evidence="3">K1R23-30</strain>
    </source>
</reference>
<reference evidence="5" key="2">
    <citation type="submission" date="2018-09" db="EMBL/GenBank/DDBJ databases">
        <authorList>
            <person name="Zhu H."/>
        </authorList>
    </citation>
    <scope>NUCLEOTIDE SEQUENCE [LARGE SCALE GENOMIC DNA]</scope>
    <source>
        <strain evidence="5">K1R23-30</strain>
    </source>
</reference>
<feature type="signal peptide" evidence="1">
    <location>
        <begin position="1"/>
        <end position="21"/>
    </location>
</feature>
<evidence type="ECO:0000256" key="1">
    <source>
        <dbReference type="SAM" id="SignalP"/>
    </source>
</evidence>
<evidence type="ECO:0000313" key="2">
    <source>
        <dbReference type="EMBL" id="RJF91975.1"/>
    </source>
</evidence>
<dbReference type="EMBL" id="QYUO01000003">
    <property type="protein sequence ID" value="RJF91975.1"/>
    <property type="molecule type" value="Genomic_DNA"/>
</dbReference>
<evidence type="ECO:0000313" key="5">
    <source>
        <dbReference type="Proteomes" id="UP000265955"/>
    </source>
</evidence>
<evidence type="ECO:0008006" key="6">
    <source>
        <dbReference type="Google" id="ProtNLM"/>
    </source>
</evidence>
<protein>
    <recommendedName>
        <fullName evidence="6">Lipoprotein</fullName>
    </recommendedName>
</protein>
<keyword evidence="5" id="KW-1185">Reference proteome</keyword>
<dbReference type="EMBL" id="QYUO01000003">
    <property type="protein sequence ID" value="RJF91982.1"/>
    <property type="molecule type" value="Genomic_DNA"/>
</dbReference>
<gene>
    <name evidence="2" type="ORF">D3871_25265</name>
    <name evidence="3" type="ORF">D3871_25300</name>
    <name evidence="4" type="ORF">D3871_25340</name>
</gene>
<dbReference type="EMBL" id="QYUO01000003">
    <property type="protein sequence ID" value="RJF91989.1"/>
    <property type="molecule type" value="Genomic_DNA"/>
</dbReference>
<comment type="caution">
    <text evidence="3">The sequence shown here is derived from an EMBL/GenBank/DDBJ whole genome shotgun (WGS) entry which is preliminary data.</text>
</comment>
<proteinExistence type="predicted"/>
<dbReference type="Proteomes" id="UP000265955">
    <property type="component" value="Unassembled WGS sequence"/>
</dbReference>
<sequence>MGVRMNKLWMGLVLVAISGLAACQPQGEHGKLRKDMNGMILGDDTQPAQPLHVGVGDTATRLMARNPYLKQFKLNDQEELRLPLMTKLDVHYDDGDIKLDVGCAFTTNIDGNARFPGAAFIGIKLCDQPLNDWKPALQRATEIMRRLEQQNPQVQNLRDFYRNASEPELQKIGGKQWRKSQQDMDMLRTLEEADAKFAQEAAGGNEEILSGKWRNTEAFVGVYAGKHAIFEIGVSKVAEFGGSNLTEEQRRTMRYEVTMSFRLRNDVDPKSVQR</sequence>
<dbReference type="PROSITE" id="PS51257">
    <property type="entry name" value="PROKAR_LIPOPROTEIN"/>
    <property type="match status" value="1"/>
</dbReference>
<organism evidence="3 5">
    <name type="scientific">Noviherbaspirillum saxi</name>
    <dbReference type="NCBI Taxonomy" id="2320863"/>
    <lineage>
        <taxon>Bacteria</taxon>
        <taxon>Pseudomonadati</taxon>
        <taxon>Pseudomonadota</taxon>
        <taxon>Betaproteobacteria</taxon>
        <taxon>Burkholderiales</taxon>
        <taxon>Oxalobacteraceae</taxon>
        <taxon>Noviherbaspirillum</taxon>
    </lineage>
</organism>
<evidence type="ECO:0000313" key="4">
    <source>
        <dbReference type="EMBL" id="RJF91989.1"/>
    </source>
</evidence>
<feature type="chain" id="PRO_5036075400" description="Lipoprotein" evidence="1">
    <location>
        <begin position="22"/>
        <end position="274"/>
    </location>
</feature>
<accession>A0A3A3FKF4</accession>
<evidence type="ECO:0000313" key="3">
    <source>
        <dbReference type="EMBL" id="RJF91982.1"/>
    </source>
</evidence>
<keyword evidence="1" id="KW-0732">Signal</keyword>